<dbReference type="Gene3D" id="3.40.50.150">
    <property type="entry name" value="Vaccinia Virus protein VP39"/>
    <property type="match status" value="1"/>
</dbReference>
<dbReference type="Pfam" id="PF08241">
    <property type="entry name" value="Methyltransf_11"/>
    <property type="match status" value="1"/>
</dbReference>
<dbReference type="SUPFAM" id="SSF53335">
    <property type="entry name" value="S-adenosyl-L-methionine-dependent methyltransferases"/>
    <property type="match status" value="1"/>
</dbReference>
<keyword evidence="2" id="KW-0808">Transferase</keyword>
<dbReference type="EMBL" id="BEYU01000019">
    <property type="protein sequence ID" value="GBG26105.1"/>
    <property type="molecule type" value="Genomic_DNA"/>
</dbReference>
<evidence type="ECO:0000313" key="3">
    <source>
        <dbReference type="Proteomes" id="UP000241890"/>
    </source>
</evidence>
<proteinExistence type="predicted"/>
<reference evidence="2 3" key="1">
    <citation type="submission" date="2017-12" db="EMBL/GenBank/DDBJ databases">
        <title>Sequencing, de novo assembly and annotation of complete genome of a new Thraustochytrid species, strain FCC1311.</title>
        <authorList>
            <person name="Sedici K."/>
            <person name="Godart F."/>
            <person name="Aiese Cigliano R."/>
            <person name="Sanseverino W."/>
            <person name="Barakat M."/>
            <person name="Ortet P."/>
            <person name="Marechal E."/>
            <person name="Cagnac O."/>
            <person name="Amato A."/>
        </authorList>
    </citation>
    <scope>NUCLEOTIDE SEQUENCE [LARGE SCALE GENOMIC DNA]</scope>
</reference>
<dbReference type="GO" id="GO:0008757">
    <property type="term" value="F:S-adenosylmethionine-dependent methyltransferase activity"/>
    <property type="evidence" value="ECO:0007669"/>
    <property type="project" value="InterPro"/>
</dbReference>
<evidence type="ECO:0000259" key="1">
    <source>
        <dbReference type="Pfam" id="PF08241"/>
    </source>
</evidence>
<evidence type="ECO:0000313" key="2">
    <source>
        <dbReference type="EMBL" id="GBG26105.1"/>
    </source>
</evidence>
<dbReference type="CDD" id="cd02440">
    <property type="entry name" value="AdoMet_MTases"/>
    <property type="match status" value="1"/>
</dbReference>
<gene>
    <name evidence="2" type="ORF">FCC1311_067471</name>
</gene>
<dbReference type="GO" id="GO:0032259">
    <property type="term" value="P:methylation"/>
    <property type="evidence" value="ECO:0007669"/>
    <property type="project" value="UniProtKB-KW"/>
</dbReference>
<dbReference type="InParanoid" id="A0A2R5G6F4"/>
<dbReference type="PANTHER" id="PTHR43591:SF24">
    <property type="entry name" value="2-METHOXY-6-POLYPRENYL-1,4-BENZOQUINOL METHYLASE, MITOCHONDRIAL"/>
    <property type="match status" value="1"/>
</dbReference>
<keyword evidence="3" id="KW-1185">Reference proteome</keyword>
<protein>
    <submittedName>
        <fullName evidence="2">Sterol 24-C-methyltransferase</fullName>
    </submittedName>
</protein>
<name>A0A2R5G6F4_9STRA</name>
<dbReference type="Proteomes" id="UP000241890">
    <property type="component" value="Unassembled WGS sequence"/>
</dbReference>
<accession>A0A2R5G6F4</accession>
<dbReference type="InterPro" id="IPR013216">
    <property type="entry name" value="Methyltransf_11"/>
</dbReference>
<feature type="domain" description="Methyltransferase type 11" evidence="1">
    <location>
        <begin position="47"/>
        <end position="143"/>
    </location>
</feature>
<dbReference type="PANTHER" id="PTHR43591">
    <property type="entry name" value="METHYLTRANSFERASE"/>
    <property type="match status" value="1"/>
</dbReference>
<dbReference type="OrthoDB" id="8300214at2759"/>
<comment type="caution">
    <text evidence="2">The sequence shown here is derived from an EMBL/GenBank/DDBJ whole genome shotgun (WGS) entry which is preliminary data.</text>
</comment>
<organism evidence="2 3">
    <name type="scientific">Hondaea fermentalgiana</name>
    <dbReference type="NCBI Taxonomy" id="2315210"/>
    <lineage>
        <taxon>Eukaryota</taxon>
        <taxon>Sar</taxon>
        <taxon>Stramenopiles</taxon>
        <taxon>Bigyra</taxon>
        <taxon>Labyrinthulomycetes</taxon>
        <taxon>Thraustochytrida</taxon>
        <taxon>Thraustochytriidae</taxon>
        <taxon>Hondaea</taxon>
    </lineage>
</organism>
<dbReference type="InterPro" id="IPR029063">
    <property type="entry name" value="SAM-dependent_MTases_sf"/>
</dbReference>
<keyword evidence="2" id="KW-0489">Methyltransferase</keyword>
<sequence length="275" mass="30712">MKRGMKEVYTHGHHASVVNSHAKRTAESCAAFLLRRNICQENSTRLLDVGCGPGTITAGLAKYCAKVDALDNAPEIVERARAEAERAHVADKVSVQAASVYELPFEDETFDVVYTHQVLQHLVDPVAALVEMRRVLKVGGVVAVREADYSSMLVFPEMAAVDMWRRVYRATCVSNKAQPDAGRYLRHWAMQAGFGESALDLDFSTVSYTTLEECREWGQSWQQRALHSAFSAQAQEYGHASKEELQRMSDDWAAWAEKPGACFYYVNGEILATKE</sequence>
<dbReference type="AlphaFoldDB" id="A0A2R5G6F4"/>